<dbReference type="PANTHER" id="PTHR33304">
    <property type="match status" value="1"/>
</dbReference>
<organism evidence="8 9">
    <name type="scientific">Eruca vesicaria subsp. sativa</name>
    <name type="common">Garden rocket</name>
    <name type="synonym">Eruca sativa</name>
    <dbReference type="NCBI Taxonomy" id="29727"/>
    <lineage>
        <taxon>Eukaryota</taxon>
        <taxon>Viridiplantae</taxon>
        <taxon>Streptophyta</taxon>
        <taxon>Embryophyta</taxon>
        <taxon>Tracheophyta</taxon>
        <taxon>Spermatophyta</taxon>
        <taxon>Magnoliopsida</taxon>
        <taxon>eudicotyledons</taxon>
        <taxon>Gunneridae</taxon>
        <taxon>Pentapetalae</taxon>
        <taxon>rosids</taxon>
        <taxon>malvids</taxon>
        <taxon>Brassicales</taxon>
        <taxon>Brassicaceae</taxon>
        <taxon>Brassiceae</taxon>
        <taxon>Eruca</taxon>
    </lineage>
</organism>
<evidence type="ECO:0000256" key="5">
    <source>
        <dbReference type="ARBA" id="ARBA00023163"/>
    </source>
</evidence>
<dbReference type="AlphaFoldDB" id="A0ABC8KT90"/>
<accession>A0ABC8KT90</accession>
<evidence type="ECO:0000256" key="6">
    <source>
        <dbReference type="SAM" id="MobiDB-lite"/>
    </source>
</evidence>
<keyword evidence="1" id="KW-0479">Metal-binding</keyword>
<comment type="caution">
    <text evidence="8">The sequence shown here is derived from an EMBL/GenBank/DDBJ whole genome shotgun (WGS) entry which is preliminary data.</text>
</comment>
<protein>
    <recommendedName>
        <fullName evidence="7">AIPP2-like SPOC-like domain-containing protein</fullName>
    </recommendedName>
</protein>
<evidence type="ECO:0000256" key="1">
    <source>
        <dbReference type="ARBA" id="ARBA00022723"/>
    </source>
</evidence>
<dbReference type="InterPro" id="IPR056280">
    <property type="entry name" value="AIPP2-like_SPOC"/>
</dbReference>
<dbReference type="PANTHER" id="PTHR33304:SF31">
    <property type="entry name" value="GB|AAF19536.1"/>
    <property type="match status" value="1"/>
</dbReference>
<dbReference type="Pfam" id="PF23121">
    <property type="entry name" value="SPOC_AIPP2"/>
    <property type="match status" value="1"/>
</dbReference>
<gene>
    <name evidence="8" type="ORF">ERUC_LOCUS27814</name>
</gene>
<name>A0ABC8KT90_ERUVS</name>
<feature type="region of interest" description="Disordered" evidence="6">
    <location>
        <begin position="1"/>
        <end position="42"/>
    </location>
</feature>
<evidence type="ECO:0000256" key="4">
    <source>
        <dbReference type="ARBA" id="ARBA00023015"/>
    </source>
</evidence>
<keyword evidence="5" id="KW-0804">Transcription</keyword>
<keyword evidence="9" id="KW-1185">Reference proteome</keyword>
<reference evidence="8 9" key="1">
    <citation type="submission" date="2022-03" db="EMBL/GenBank/DDBJ databases">
        <authorList>
            <person name="Macdonald S."/>
            <person name="Ahmed S."/>
            <person name="Newling K."/>
        </authorList>
    </citation>
    <scope>NUCLEOTIDE SEQUENCE [LARGE SCALE GENOMIC DNA]</scope>
</reference>
<evidence type="ECO:0000313" key="9">
    <source>
        <dbReference type="Proteomes" id="UP001642260"/>
    </source>
</evidence>
<keyword evidence="4" id="KW-0805">Transcription regulation</keyword>
<dbReference type="Proteomes" id="UP001642260">
    <property type="component" value="Unassembled WGS sequence"/>
</dbReference>
<evidence type="ECO:0000256" key="2">
    <source>
        <dbReference type="ARBA" id="ARBA00022771"/>
    </source>
</evidence>
<feature type="compositionally biased region" description="Basic and acidic residues" evidence="6">
    <location>
        <begin position="79"/>
        <end position="98"/>
    </location>
</feature>
<proteinExistence type="predicted"/>
<feature type="compositionally biased region" description="Basic and acidic residues" evidence="6">
    <location>
        <begin position="212"/>
        <end position="250"/>
    </location>
</feature>
<dbReference type="GO" id="GO:0008270">
    <property type="term" value="F:zinc ion binding"/>
    <property type="evidence" value="ECO:0007669"/>
    <property type="project" value="UniProtKB-KW"/>
</dbReference>
<evidence type="ECO:0000259" key="7">
    <source>
        <dbReference type="Pfam" id="PF23121"/>
    </source>
</evidence>
<dbReference type="InterPro" id="IPR049914">
    <property type="entry name" value="PHD1-3/5-6"/>
</dbReference>
<feature type="region of interest" description="Disordered" evidence="6">
    <location>
        <begin position="54"/>
        <end position="279"/>
    </location>
</feature>
<evidence type="ECO:0000313" key="8">
    <source>
        <dbReference type="EMBL" id="CAH8362058.1"/>
    </source>
</evidence>
<evidence type="ECO:0000256" key="3">
    <source>
        <dbReference type="ARBA" id="ARBA00022833"/>
    </source>
</evidence>
<feature type="compositionally biased region" description="Pro residues" evidence="6">
    <location>
        <begin position="258"/>
        <end position="278"/>
    </location>
</feature>
<keyword evidence="2" id="KW-0863">Zinc-finger</keyword>
<sequence length="574" mass="64852">MTPGQSKLPSDSIKVVPGRSKLRVESSNPVARGNPVPRSSKVKLITPEEAIKLHSGVSQVPVPPPSESSRPYKPARPTFESRLKPVRETFESQRREPARSTFESSRPKHVPVAFESQRHEPARATFESSRPKHVPATFDSQRREPSRAAFESQRPKHVPATFDSQRREPSRAAFESQRPKHVPATFDSQRREPSRAAFESQRPKHLPATFESQRREPSRATFESQRREPSRATFESQRREPSRATFEEPRQFSAVPTSKPPRPAPPRPNSKPPRPVPVRPAEGFRKEIVCGLPAASSMNTATVKWRTNTRILHQPKTVELPPSPSALQIPSNVQQQATTDATTHTIQVVEVADKAKDNGSKETCGSTSDERISELLLYRPALLPTWKGRIVDSAMLFPEFDCQFCANPASCISKKALRLSKAMPIFLEVELDPTGHILNALFGRTPRLSDVELYFFSHEKETERSKREHAHLFEAMVTRNAMIKASVNGTQLLIFSSKLLDKTSQFFIKKQKKTENYLWGFFLGNKNSQSHVPRTDKNLDDANVVDMDIDTEDQTPWLNLQPIAESQRPSCSYR</sequence>
<keyword evidence="3" id="KW-0862">Zinc</keyword>
<dbReference type="EMBL" id="CAKOAT010322932">
    <property type="protein sequence ID" value="CAH8362058.1"/>
    <property type="molecule type" value="Genomic_DNA"/>
</dbReference>
<feature type="domain" description="AIPP2-like SPOC-like" evidence="7">
    <location>
        <begin position="386"/>
        <end position="522"/>
    </location>
</feature>